<keyword evidence="2" id="KW-1185">Reference proteome</keyword>
<proteinExistence type="predicted"/>
<organism evidence="1 2">
    <name type="scientific">Duganella rivi</name>
    <dbReference type="NCBI Taxonomy" id="2666083"/>
    <lineage>
        <taxon>Bacteria</taxon>
        <taxon>Pseudomonadati</taxon>
        <taxon>Pseudomonadota</taxon>
        <taxon>Betaproteobacteria</taxon>
        <taxon>Burkholderiales</taxon>
        <taxon>Oxalobacteraceae</taxon>
        <taxon>Telluria group</taxon>
        <taxon>Duganella</taxon>
    </lineage>
</organism>
<reference evidence="1 2" key="1">
    <citation type="submission" date="2019-12" db="EMBL/GenBank/DDBJ databases">
        <title>Novel species isolated from a subtropical stream in China.</title>
        <authorList>
            <person name="Lu H."/>
        </authorList>
    </citation>
    <scope>NUCLEOTIDE SEQUENCE [LARGE SCALE GENOMIC DNA]</scope>
    <source>
        <strain evidence="1 2">FT55W</strain>
    </source>
</reference>
<dbReference type="EMBL" id="WWCK01000007">
    <property type="protein sequence ID" value="MYM69831.1"/>
    <property type="molecule type" value="Genomic_DNA"/>
</dbReference>
<gene>
    <name evidence="1" type="ORF">GTP45_23725</name>
</gene>
<comment type="caution">
    <text evidence="1">The sequence shown here is derived from an EMBL/GenBank/DDBJ whole genome shotgun (WGS) entry which is preliminary data.</text>
</comment>
<dbReference type="AlphaFoldDB" id="A0A7X4KD19"/>
<accession>A0A7X4KD19</accession>
<name>A0A7X4KD19_9BURK</name>
<evidence type="ECO:0000313" key="1">
    <source>
        <dbReference type="EMBL" id="MYM69831.1"/>
    </source>
</evidence>
<protein>
    <submittedName>
        <fullName evidence="1">Uncharacterized protein</fullName>
    </submittedName>
</protein>
<dbReference type="Proteomes" id="UP000450012">
    <property type="component" value="Unassembled WGS sequence"/>
</dbReference>
<sequence>MEFVAKRSINLPISDLMDLEFHLFETRPGVKLDAFINDLLKRWLAVEKERLALLRNGPALRGYQWKNVFLPEGTNLRTSYHRTTEFAKVTGDRILSDDGASLTPSLFANRHTKGRNAWRFIWLRFPGEEYWVHALDCRANSDQLLQRRTGRILQFDAEAV</sequence>
<evidence type="ECO:0000313" key="2">
    <source>
        <dbReference type="Proteomes" id="UP000450012"/>
    </source>
</evidence>
<dbReference type="RefSeq" id="WP_161016336.1">
    <property type="nucleotide sequence ID" value="NZ_WWCK01000007.1"/>
</dbReference>